<evidence type="ECO:0000256" key="4">
    <source>
        <dbReference type="ARBA" id="ARBA00022989"/>
    </source>
</evidence>
<dbReference type="Pfam" id="PF07963">
    <property type="entry name" value="N_methyl"/>
    <property type="match status" value="1"/>
</dbReference>
<keyword evidence="5 6" id="KW-0472">Membrane</keyword>
<dbReference type="SUPFAM" id="SSF54523">
    <property type="entry name" value="Pili subunits"/>
    <property type="match status" value="1"/>
</dbReference>
<dbReference type="InterPro" id="IPR045584">
    <property type="entry name" value="Pilin-like"/>
</dbReference>
<dbReference type="GO" id="GO:0015627">
    <property type="term" value="C:type II protein secretion system complex"/>
    <property type="evidence" value="ECO:0007669"/>
    <property type="project" value="InterPro"/>
</dbReference>
<evidence type="ECO:0000256" key="2">
    <source>
        <dbReference type="ARBA" id="ARBA00022481"/>
    </source>
</evidence>
<feature type="transmembrane region" description="Helical" evidence="6">
    <location>
        <begin position="46"/>
        <end position="66"/>
    </location>
</feature>
<keyword evidence="4 6" id="KW-1133">Transmembrane helix</keyword>
<feature type="non-terminal residue" evidence="7">
    <location>
        <position position="1"/>
    </location>
</feature>
<keyword evidence="3 6" id="KW-0812">Transmembrane</keyword>
<evidence type="ECO:0000313" key="7">
    <source>
        <dbReference type="EMBL" id="KKK58859.1"/>
    </source>
</evidence>
<evidence type="ECO:0000256" key="1">
    <source>
        <dbReference type="ARBA" id="ARBA00004167"/>
    </source>
</evidence>
<sequence>RVIVECHNAKFSRTAICFERFKTLPRRKKTFLFKYGSRIMKSRKGFTLVEILIVVVILGILAAIVIPQFSQASTEAREANLTSSLQSMRAQIELYAMQHLDNEPGTGTASFILCMTGQTDVNGAVWATGVAYGPYMRSIPLNPFNQLMDANRDGTVTVVATGARVAAGLDVTSWTYDTTNGDFYADDSKVSPDLTPHIDY</sequence>
<evidence type="ECO:0000256" key="6">
    <source>
        <dbReference type="SAM" id="Phobius"/>
    </source>
</evidence>
<dbReference type="EMBL" id="LAZR01063765">
    <property type="protein sequence ID" value="KKK58859.1"/>
    <property type="molecule type" value="Genomic_DNA"/>
</dbReference>
<dbReference type="InterPro" id="IPR000983">
    <property type="entry name" value="Bac_GSPG_pilin"/>
</dbReference>
<dbReference type="PROSITE" id="PS00409">
    <property type="entry name" value="PROKAR_NTER_METHYL"/>
    <property type="match status" value="1"/>
</dbReference>
<comment type="caution">
    <text evidence="7">The sequence shown here is derived from an EMBL/GenBank/DDBJ whole genome shotgun (WGS) entry which is preliminary data.</text>
</comment>
<dbReference type="PRINTS" id="PR00813">
    <property type="entry name" value="BCTERIALGSPG"/>
</dbReference>
<name>A0A0F8YXX3_9ZZZZ</name>
<accession>A0A0F8YXX3</accession>
<dbReference type="InterPro" id="IPR012902">
    <property type="entry name" value="N_methyl_site"/>
</dbReference>
<evidence type="ECO:0000256" key="5">
    <source>
        <dbReference type="ARBA" id="ARBA00023136"/>
    </source>
</evidence>
<dbReference type="PANTHER" id="PTHR30093">
    <property type="entry name" value="GENERAL SECRETION PATHWAY PROTEIN G"/>
    <property type="match status" value="1"/>
</dbReference>
<dbReference type="NCBIfam" id="TIGR02532">
    <property type="entry name" value="IV_pilin_GFxxxE"/>
    <property type="match status" value="1"/>
</dbReference>
<protein>
    <recommendedName>
        <fullName evidence="8">Type II secretion system protein GspG C-terminal domain-containing protein</fullName>
    </recommendedName>
</protein>
<evidence type="ECO:0000256" key="3">
    <source>
        <dbReference type="ARBA" id="ARBA00022692"/>
    </source>
</evidence>
<dbReference type="Gene3D" id="3.30.700.10">
    <property type="entry name" value="Glycoprotein, Type 4 Pilin"/>
    <property type="match status" value="1"/>
</dbReference>
<dbReference type="GO" id="GO:0015628">
    <property type="term" value="P:protein secretion by the type II secretion system"/>
    <property type="evidence" value="ECO:0007669"/>
    <property type="project" value="InterPro"/>
</dbReference>
<dbReference type="AlphaFoldDB" id="A0A0F8YXX3"/>
<gene>
    <name evidence="7" type="ORF">LCGC14_3040190</name>
</gene>
<dbReference type="PANTHER" id="PTHR30093:SF44">
    <property type="entry name" value="TYPE II SECRETION SYSTEM CORE PROTEIN G"/>
    <property type="match status" value="1"/>
</dbReference>
<proteinExistence type="predicted"/>
<evidence type="ECO:0008006" key="8">
    <source>
        <dbReference type="Google" id="ProtNLM"/>
    </source>
</evidence>
<reference evidence="7" key="1">
    <citation type="journal article" date="2015" name="Nature">
        <title>Complex archaea that bridge the gap between prokaryotes and eukaryotes.</title>
        <authorList>
            <person name="Spang A."/>
            <person name="Saw J.H."/>
            <person name="Jorgensen S.L."/>
            <person name="Zaremba-Niedzwiedzka K."/>
            <person name="Martijn J."/>
            <person name="Lind A.E."/>
            <person name="van Eijk R."/>
            <person name="Schleper C."/>
            <person name="Guy L."/>
            <person name="Ettema T.J."/>
        </authorList>
    </citation>
    <scope>NUCLEOTIDE SEQUENCE</scope>
</reference>
<organism evidence="7">
    <name type="scientific">marine sediment metagenome</name>
    <dbReference type="NCBI Taxonomy" id="412755"/>
    <lineage>
        <taxon>unclassified sequences</taxon>
        <taxon>metagenomes</taxon>
        <taxon>ecological metagenomes</taxon>
    </lineage>
</organism>
<keyword evidence="2" id="KW-0488">Methylation</keyword>
<dbReference type="GO" id="GO:0016020">
    <property type="term" value="C:membrane"/>
    <property type="evidence" value="ECO:0007669"/>
    <property type="project" value="UniProtKB-SubCell"/>
</dbReference>
<comment type="subcellular location">
    <subcellularLocation>
        <location evidence="1">Membrane</location>
        <topology evidence="1">Single-pass membrane protein</topology>
    </subcellularLocation>
</comment>